<dbReference type="PANTHER" id="PTHR18896">
    <property type="entry name" value="PHOSPHOLIPASE D"/>
    <property type="match status" value="1"/>
</dbReference>
<evidence type="ECO:0000256" key="5">
    <source>
        <dbReference type="SAM" id="MobiDB-lite"/>
    </source>
</evidence>
<sequence length="124" mass="14295">MVADNAWQEVYVHSKVTIMDDTFTIISSANLNTRSMEKDTELGIILQTGEVARDLRKRLWSLHTKKNAAANPDGMHDYNVAESAFDEWKDLLDANRQAKKEKSSKPLYPLRQFFRPNPKVSRKD</sequence>
<reference evidence="7 8" key="1">
    <citation type="submission" date="2018-06" db="EMBL/GenBank/DDBJ databases">
        <authorList>
            <consortium name="Pathogen Informatics"/>
            <person name="Doyle S."/>
        </authorList>
    </citation>
    <scope>NUCLEOTIDE SEQUENCE [LARGE SCALE GENOMIC DNA]</scope>
    <source>
        <strain evidence="7 8">NCTC5908</strain>
    </source>
</reference>
<dbReference type="InterPro" id="IPR001736">
    <property type="entry name" value="PLipase_D/transphosphatidylase"/>
</dbReference>
<dbReference type="GO" id="GO:0009395">
    <property type="term" value="P:phospholipid catabolic process"/>
    <property type="evidence" value="ECO:0007669"/>
    <property type="project" value="TreeGrafter"/>
</dbReference>
<dbReference type="AlphaFoldDB" id="A0A336N8S6"/>
<evidence type="ECO:0000313" key="8">
    <source>
        <dbReference type="Proteomes" id="UP000253728"/>
    </source>
</evidence>
<dbReference type="PROSITE" id="PS50035">
    <property type="entry name" value="PLD"/>
    <property type="match status" value="1"/>
</dbReference>
<keyword evidence="2" id="KW-0677">Repeat</keyword>
<gene>
    <name evidence="7" type="ORF">NCTC5908_02316</name>
</gene>
<protein>
    <recommendedName>
        <fullName evidence="6">PLD phosphodiesterase domain-containing protein</fullName>
    </recommendedName>
</protein>
<dbReference type="PANTHER" id="PTHR18896:SF76">
    <property type="entry name" value="PHOSPHOLIPASE"/>
    <property type="match status" value="1"/>
</dbReference>
<keyword evidence="4" id="KW-0443">Lipid metabolism</keyword>
<dbReference type="EMBL" id="UFSP01000004">
    <property type="protein sequence ID" value="SSZ30486.1"/>
    <property type="molecule type" value="Genomic_DNA"/>
</dbReference>
<evidence type="ECO:0000256" key="4">
    <source>
        <dbReference type="ARBA" id="ARBA00023098"/>
    </source>
</evidence>
<dbReference type="InterPro" id="IPR015679">
    <property type="entry name" value="PLipase_D_fam"/>
</dbReference>
<evidence type="ECO:0000259" key="6">
    <source>
        <dbReference type="PROSITE" id="PS50035"/>
    </source>
</evidence>
<evidence type="ECO:0000256" key="2">
    <source>
        <dbReference type="ARBA" id="ARBA00022737"/>
    </source>
</evidence>
<organism evidence="7 8">
    <name type="scientific">Aggregatibacter aphrophilus</name>
    <name type="common">Haemophilus aphrophilus</name>
    <dbReference type="NCBI Taxonomy" id="732"/>
    <lineage>
        <taxon>Bacteria</taxon>
        <taxon>Pseudomonadati</taxon>
        <taxon>Pseudomonadota</taxon>
        <taxon>Gammaproteobacteria</taxon>
        <taxon>Pasteurellales</taxon>
        <taxon>Pasteurellaceae</taxon>
        <taxon>Aggregatibacter</taxon>
    </lineage>
</organism>
<keyword evidence="3" id="KW-0378">Hydrolase</keyword>
<dbReference type="Pfam" id="PF13091">
    <property type="entry name" value="PLDc_2"/>
    <property type="match status" value="1"/>
</dbReference>
<evidence type="ECO:0000313" key="7">
    <source>
        <dbReference type="EMBL" id="SSZ30486.1"/>
    </source>
</evidence>
<feature type="domain" description="PLD phosphodiesterase" evidence="6">
    <location>
        <begin position="8"/>
        <end position="35"/>
    </location>
</feature>
<accession>A0A336N8S6</accession>
<dbReference type="SUPFAM" id="SSF56024">
    <property type="entry name" value="Phospholipase D/nuclease"/>
    <property type="match status" value="1"/>
</dbReference>
<comment type="catalytic activity">
    <reaction evidence="1">
        <text>a 1,2-diacyl-sn-glycero-3-phosphocholine + H2O = a 1,2-diacyl-sn-glycero-3-phosphate + choline + H(+)</text>
        <dbReference type="Rhea" id="RHEA:14445"/>
        <dbReference type="ChEBI" id="CHEBI:15354"/>
        <dbReference type="ChEBI" id="CHEBI:15377"/>
        <dbReference type="ChEBI" id="CHEBI:15378"/>
        <dbReference type="ChEBI" id="CHEBI:57643"/>
        <dbReference type="ChEBI" id="CHEBI:58608"/>
        <dbReference type="EC" id="3.1.4.4"/>
    </reaction>
</comment>
<proteinExistence type="predicted"/>
<feature type="region of interest" description="Disordered" evidence="5">
    <location>
        <begin position="99"/>
        <end position="124"/>
    </location>
</feature>
<evidence type="ECO:0000256" key="1">
    <source>
        <dbReference type="ARBA" id="ARBA00000798"/>
    </source>
</evidence>
<dbReference type="Proteomes" id="UP000253728">
    <property type="component" value="Unassembled WGS sequence"/>
</dbReference>
<evidence type="ECO:0000256" key="3">
    <source>
        <dbReference type="ARBA" id="ARBA00022801"/>
    </source>
</evidence>
<name>A0A336N8S6_AGGAP</name>
<dbReference type="Gene3D" id="3.30.870.10">
    <property type="entry name" value="Endonuclease Chain A"/>
    <property type="match status" value="1"/>
</dbReference>
<dbReference type="InterPro" id="IPR025202">
    <property type="entry name" value="PLD-like_dom"/>
</dbReference>
<dbReference type="GO" id="GO:0004630">
    <property type="term" value="F:phospholipase D activity"/>
    <property type="evidence" value="ECO:0007669"/>
    <property type="project" value="UniProtKB-EC"/>
</dbReference>